<evidence type="ECO:0000256" key="1">
    <source>
        <dbReference type="SAM" id="MobiDB-lite"/>
    </source>
</evidence>
<feature type="compositionally biased region" description="Basic and acidic residues" evidence="1">
    <location>
        <begin position="52"/>
        <end position="64"/>
    </location>
</feature>
<name>A0A9K3D420_9EUKA</name>
<keyword evidence="3" id="KW-1185">Reference proteome</keyword>
<dbReference type="AlphaFoldDB" id="A0A9K3D420"/>
<comment type="caution">
    <text evidence="2">The sequence shown here is derived from an EMBL/GenBank/DDBJ whole genome shotgun (WGS) entry which is preliminary data.</text>
</comment>
<sequence>MGKHPTSGSAPDIPQWRPVPSRAVSKGTAQRSPPAVTEREREGTAQRSSPAVREREREGPRHSTTEAPSAVGSADSYTSSNMPSDVHLRREREGTTPSTAGAPPQISVQPHPVGPPASSNMPSDVHVRSIAVARGIIGERLHTGQPITALVDVSMRLAHENLPAETLLQIRNMLVSEFVRDMRAGVRIEEFDRQVGLPLTPALPGSSRFYTTSLEAACVKANVLRRITRRCNKKWARERDALAERLHRVRSCYLESVLSIPNMERAKGPVTQTHPDSAITVVYL</sequence>
<dbReference type="EMBL" id="BDIP01004256">
    <property type="protein sequence ID" value="GIQ88644.1"/>
    <property type="molecule type" value="Genomic_DNA"/>
</dbReference>
<dbReference type="Proteomes" id="UP000265618">
    <property type="component" value="Unassembled WGS sequence"/>
</dbReference>
<organism evidence="2 3">
    <name type="scientific">Kipferlia bialata</name>
    <dbReference type="NCBI Taxonomy" id="797122"/>
    <lineage>
        <taxon>Eukaryota</taxon>
        <taxon>Metamonada</taxon>
        <taxon>Carpediemonas-like organisms</taxon>
        <taxon>Kipferlia</taxon>
    </lineage>
</organism>
<evidence type="ECO:0000313" key="2">
    <source>
        <dbReference type="EMBL" id="GIQ88644.1"/>
    </source>
</evidence>
<reference evidence="2 3" key="1">
    <citation type="journal article" date="2018" name="PLoS ONE">
        <title>The draft genome of Kipferlia bialata reveals reductive genome evolution in fornicate parasites.</title>
        <authorList>
            <person name="Tanifuji G."/>
            <person name="Takabayashi S."/>
            <person name="Kume K."/>
            <person name="Takagi M."/>
            <person name="Nakayama T."/>
            <person name="Kamikawa R."/>
            <person name="Inagaki Y."/>
            <person name="Hashimoto T."/>
        </authorList>
    </citation>
    <scope>NUCLEOTIDE SEQUENCE [LARGE SCALE GENOMIC DNA]</scope>
    <source>
        <strain evidence="2">NY0173</strain>
    </source>
</reference>
<proteinExistence type="predicted"/>
<protein>
    <submittedName>
        <fullName evidence="2">Uncharacterized protein</fullName>
    </submittedName>
</protein>
<gene>
    <name evidence="2" type="ORF">KIPB_010941</name>
</gene>
<accession>A0A9K3D420</accession>
<evidence type="ECO:0000313" key="3">
    <source>
        <dbReference type="Proteomes" id="UP000265618"/>
    </source>
</evidence>
<feature type="region of interest" description="Disordered" evidence="1">
    <location>
        <begin position="1"/>
        <end position="122"/>
    </location>
</feature>